<dbReference type="PANTHER" id="PTHR40763:SF4">
    <property type="entry name" value="DUF1707 DOMAIN-CONTAINING PROTEIN"/>
    <property type="match status" value="1"/>
</dbReference>
<sequence>MNEGVSPARFRAGNVDRERVIDALRSAVEDGRLDLAEFEERANRVYSARTLGELPPVTEDLLPAAAQPIQLRREPVTALFSNDARGGRWVVPDALPVIAAFGTAELDLRTALLVREHTTVYASAVFGRINVEVPEGVEVRVRGWSFLGGRRATVRRPQRENAPVLEFRGFSLFGSLRVRAPKRRRAWLPWRRQRKELG</sequence>
<dbReference type="Pfam" id="PF08044">
    <property type="entry name" value="DUF1707"/>
    <property type="match status" value="1"/>
</dbReference>
<evidence type="ECO:0000313" key="3">
    <source>
        <dbReference type="EMBL" id="MBB4929781.1"/>
    </source>
</evidence>
<evidence type="ECO:0000313" key="4">
    <source>
        <dbReference type="Proteomes" id="UP000523007"/>
    </source>
</evidence>
<proteinExistence type="predicted"/>
<feature type="domain" description="DUF1707" evidence="1">
    <location>
        <begin position="11"/>
        <end position="61"/>
    </location>
</feature>
<dbReference type="AlphaFoldDB" id="A0A7W7RD24"/>
<evidence type="ECO:0000259" key="2">
    <source>
        <dbReference type="Pfam" id="PF09922"/>
    </source>
</evidence>
<organism evidence="3 4">
    <name type="scientific">Lipingzhangella halophila</name>
    <dbReference type="NCBI Taxonomy" id="1783352"/>
    <lineage>
        <taxon>Bacteria</taxon>
        <taxon>Bacillati</taxon>
        <taxon>Actinomycetota</taxon>
        <taxon>Actinomycetes</taxon>
        <taxon>Streptosporangiales</taxon>
        <taxon>Nocardiopsidaceae</taxon>
        <taxon>Lipingzhangella</taxon>
    </lineage>
</organism>
<dbReference type="Pfam" id="PF09922">
    <property type="entry name" value="LiaF-like_C"/>
    <property type="match status" value="1"/>
</dbReference>
<dbReference type="RefSeq" id="WP_184574519.1">
    <property type="nucleotide sequence ID" value="NZ_JACHJT010000001.1"/>
</dbReference>
<dbReference type="Proteomes" id="UP000523007">
    <property type="component" value="Unassembled WGS sequence"/>
</dbReference>
<accession>A0A7W7RD24</accession>
<name>A0A7W7RD24_9ACTN</name>
<gene>
    <name evidence="3" type="ORF">F4561_000601</name>
</gene>
<reference evidence="3 4" key="1">
    <citation type="submission" date="2020-08" db="EMBL/GenBank/DDBJ databases">
        <title>Sequencing the genomes of 1000 actinobacteria strains.</title>
        <authorList>
            <person name="Klenk H.-P."/>
        </authorList>
    </citation>
    <scope>NUCLEOTIDE SEQUENCE [LARGE SCALE GENOMIC DNA]</scope>
    <source>
        <strain evidence="3 4">DSM 102030</strain>
    </source>
</reference>
<feature type="domain" description="Cell wall-active antibiotics response LiaF-like C-terminal" evidence="2">
    <location>
        <begin position="95"/>
        <end position="149"/>
    </location>
</feature>
<dbReference type="InterPro" id="IPR012551">
    <property type="entry name" value="DUF1707_SHOCT-like"/>
</dbReference>
<protein>
    <recommendedName>
        <fullName evidence="5">Cell wall-active antibiotics response 4TMS YvqF</fullName>
    </recommendedName>
</protein>
<keyword evidence="4" id="KW-1185">Reference proteome</keyword>
<dbReference type="PANTHER" id="PTHR40763">
    <property type="entry name" value="MEMBRANE PROTEIN-RELATED"/>
    <property type="match status" value="1"/>
</dbReference>
<comment type="caution">
    <text evidence="3">The sequence shown here is derived from an EMBL/GenBank/DDBJ whole genome shotgun (WGS) entry which is preliminary data.</text>
</comment>
<evidence type="ECO:0000259" key="1">
    <source>
        <dbReference type="Pfam" id="PF08044"/>
    </source>
</evidence>
<evidence type="ECO:0008006" key="5">
    <source>
        <dbReference type="Google" id="ProtNLM"/>
    </source>
</evidence>
<dbReference type="EMBL" id="JACHJT010000001">
    <property type="protein sequence ID" value="MBB4929781.1"/>
    <property type="molecule type" value="Genomic_DNA"/>
</dbReference>
<dbReference type="InterPro" id="IPR024425">
    <property type="entry name" value="LiaF-like_C"/>
</dbReference>